<evidence type="ECO:0000256" key="4">
    <source>
        <dbReference type="ARBA" id="ARBA00022729"/>
    </source>
</evidence>
<evidence type="ECO:0000256" key="6">
    <source>
        <dbReference type="ARBA" id="ARBA00022837"/>
    </source>
</evidence>
<accession>B9JJ26</accession>
<gene>
    <name evidence="10" type="ordered locus">Arad_8713</name>
</gene>
<keyword evidence="2" id="KW-0719">Serine esterase</keyword>
<dbReference type="PANTHER" id="PTHR33938">
    <property type="entry name" value="FERULOYL ESTERASE B-RELATED"/>
    <property type="match status" value="1"/>
</dbReference>
<dbReference type="SUPFAM" id="SSF53474">
    <property type="entry name" value="alpha/beta-Hydrolases"/>
    <property type="match status" value="1"/>
</dbReference>
<proteinExistence type="inferred from homology"/>
<evidence type="ECO:0000313" key="11">
    <source>
        <dbReference type="Proteomes" id="UP000001600"/>
    </source>
</evidence>
<dbReference type="InterPro" id="IPR011118">
    <property type="entry name" value="Tannase/feruloyl_esterase"/>
</dbReference>
<dbReference type="RefSeq" id="WP_012650168.1">
    <property type="nucleotide sequence ID" value="NC_011983.1"/>
</dbReference>
<name>B9JJ26_RHIR8</name>
<reference evidence="10 11" key="1">
    <citation type="journal article" date="2009" name="J. Bacteriol.">
        <title>Genome sequences of three Agrobacterium biovars help elucidate the evolution of multichromosome genomes in bacteria.</title>
        <authorList>
            <person name="Slater S.C."/>
            <person name="Goldman B.S."/>
            <person name="Goodner B."/>
            <person name="Setubal J.C."/>
            <person name="Farrand S.K."/>
            <person name="Nester E.W."/>
            <person name="Burr T.J."/>
            <person name="Banta L."/>
            <person name="Dickerman A.W."/>
            <person name="Paulsen I."/>
            <person name="Otten L."/>
            <person name="Suen G."/>
            <person name="Welch R."/>
            <person name="Almeida N.F."/>
            <person name="Arnold F."/>
            <person name="Burton O.T."/>
            <person name="Du Z."/>
            <person name="Ewing A."/>
            <person name="Godsy E."/>
            <person name="Heisel S."/>
            <person name="Houmiel K.L."/>
            <person name="Jhaveri J."/>
            <person name="Lu J."/>
            <person name="Miller N.M."/>
            <person name="Norton S."/>
            <person name="Chen Q."/>
            <person name="Phoolcharoen W."/>
            <person name="Ohlin V."/>
            <person name="Ondrusek D."/>
            <person name="Pride N."/>
            <person name="Stricklin S.L."/>
            <person name="Sun J."/>
            <person name="Wheeler C."/>
            <person name="Wilson L."/>
            <person name="Zhu H."/>
            <person name="Wood D.W."/>
        </authorList>
    </citation>
    <scope>NUCLEOTIDE SEQUENCE [LARGE SCALE GENOMIC DNA]</scope>
    <source>
        <strain evidence="11">K84 / ATCC BAA-868</strain>
    </source>
</reference>
<keyword evidence="7" id="KW-1015">Disulfide bond</keyword>
<keyword evidence="4 9" id="KW-0732">Signal</keyword>
<evidence type="ECO:0000256" key="9">
    <source>
        <dbReference type="SAM" id="SignalP"/>
    </source>
</evidence>
<dbReference type="Gene3D" id="3.40.50.1820">
    <property type="entry name" value="alpha/beta hydrolase"/>
    <property type="match status" value="1"/>
</dbReference>
<dbReference type="InterPro" id="IPR029058">
    <property type="entry name" value="AB_hydrolase_fold"/>
</dbReference>
<dbReference type="STRING" id="311403.Arad_8713"/>
<evidence type="ECO:0000256" key="2">
    <source>
        <dbReference type="ARBA" id="ARBA00022487"/>
    </source>
</evidence>
<feature type="region of interest" description="Disordered" evidence="8">
    <location>
        <begin position="484"/>
        <end position="548"/>
    </location>
</feature>
<protein>
    <recommendedName>
        <fullName evidence="12">Feruloyl esterase</fullName>
    </recommendedName>
</protein>
<keyword evidence="3" id="KW-0479">Metal-binding</keyword>
<dbReference type="HOGENOM" id="CLU_014819_4_1_5"/>
<evidence type="ECO:0000256" key="3">
    <source>
        <dbReference type="ARBA" id="ARBA00022723"/>
    </source>
</evidence>
<dbReference type="KEGG" id="ara:Arad_8713"/>
<dbReference type="Proteomes" id="UP000001600">
    <property type="component" value="Chromosome 2"/>
</dbReference>
<evidence type="ECO:0000256" key="8">
    <source>
        <dbReference type="SAM" id="MobiDB-lite"/>
    </source>
</evidence>
<keyword evidence="6" id="KW-0106">Calcium</keyword>
<dbReference type="EMBL" id="CP000629">
    <property type="protein sequence ID" value="ACM29918.1"/>
    <property type="molecule type" value="Genomic_DNA"/>
</dbReference>
<evidence type="ECO:0000256" key="7">
    <source>
        <dbReference type="ARBA" id="ARBA00023157"/>
    </source>
</evidence>
<dbReference type="GO" id="GO:0052689">
    <property type="term" value="F:carboxylic ester hydrolase activity"/>
    <property type="evidence" value="ECO:0007669"/>
    <property type="project" value="UniProtKB-KW"/>
</dbReference>
<evidence type="ECO:0000313" key="10">
    <source>
        <dbReference type="EMBL" id="ACM29918.1"/>
    </source>
</evidence>
<dbReference type="eggNOG" id="COG1506">
    <property type="taxonomic scope" value="Bacteria"/>
</dbReference>
<comment type="similarity">
    <text evidence="1">Belongs to the tannase family.</text>
</comment>
<keyword evidence="5" id="KW-0378">Hydrolase</keyword>
<dbReference type="GO" id="GO:0046872">
    <property type="term" value="F:metal ion binding"/>
    <property type="evidence" value="ECO:0007669"/>
    <property type="project" value="UniProtKB-KW"/>
</dbReference>
<evidence type="ECO:0000256" key="5">
    <source>
        <dbReference type="ARBA" id="ARBA00022801"/>
    </source>
</evidence>
<feature type="signal peptide" evidence="9">
    <location>
        <begin position="1"/>
        <end position="27"/>
    </location>
</feature>
<organism evidence="10 11">
    <name type="scientific">Rhizobium rhizogenes (strain K84 / ATCC BAA-868)</name>
    <name type="common">Agrobacterium radiobacter</name>
    <dbReference type="NCBI Taxonomy" id="311403"/>
    <lineage>
        <taxon>Bacteria</taxon>
        <taxon>Pseudomonadati</taxon>
        <taxon>Pseudomonadota</taxon>
        <taxon>Alphaproteobacteria</taxon>
        <taxon>Hyphomicrobiales</taxon>
        <taxon>Rhizobiaceae</taxon>
        <taxon>Rhizobium/Agrobacterium group</taxon>
        <taxon>Rhizobium</taxon>
    </lineage>
</organism>
<dbReference type="PANTHER" id="PTHR33938:SF15">
    <property type="entry name" value="FERULOYL ESTERASE B-RELATED"/>
    <property type="match status" value="1"/>
</dbReference>
<evidence type="ECO:0000256" key="1">
    <source>
        <dbReference type="ARBA" id="ARBA00006249"/>
    </source>
</evidence>
<dbReference type="AlphaFoldDB" id="B9JJ26"/>
<evidence type="ECO:0008006" key="12">
    <source>
        <dbReference type="Google" id="ProtNLM"/>
    </source>
</evidence>
<feature type="chain" id="PRO_5002884716" description="Feruloyl esterase" evidence="9">
    <location>
        <begin position="28"/>
        <end position="569"/>
    </location>
</feature>
<dbReference type="Pfam" id="PF07519">
    <property type="entry name" value="Tannase"/>
    <property type="match status" value="1"/>
</dbReference>
<sequence length="569" mass="61067">MKKNRAFRAVIAGALLAFAMQPSPVWAADPIGIVKPTVSCASLAQTDLTAIGGAGSHVVQAAETTKGAITTCAVEGILAPTITFKVELPAATWTQRYLQIGCGGLCGHISLEAGAADGCAVLNSSGFVTASTDMGHDSMGGEFGRDPQKRQDFAYRSVHLTTVTAKKLIEAYYGHGPSHSYFNGCSDGGREALMEAQRYPDDFDGIIAGAPAMNFQVQNGLYHAWQARSNTGADGKAILTAARLPLLHKAVVAACDALDGQVDGLISDPLKCHFDPGMLLCSATAKNTDSCLTAAEVETVRRLYNGPRDPATGERLTIGGPLPGSELAWAGVFVPRGPNEPIFSEIIAMGTILNLNFETNPPADYKLADVTFDRAYFDRLRPLHPFYDATNPDLSAFEKAGGKLILWHGLADQHISPINTIAYYQAVEKLLGAKRAAQFTRLYLFPSMYHCEGGEGPNKIDLLTPMLNWVEKGTAPQEIVARQTADGDTSGFGQPNGAPPKDATKKPTAKSSDKIVRSRPVYPYPYTTKYKGKGDRNLAASYTRGDREEAVIEPWAGADFYQPYKPRAE</sequence>